<name>M5FP24_DACPD</name>
<evidence type="ECO:0000256" key="3">
    <source>
        <dbReference type="ARBA" id="ARBA00022801"/>
    </source>
</evidence>
<keyword evidence="4" id="KW-0269">Exonuclease</keyword>
<evidence type="ECO:0000313" key="6">
    <source>
        <dbReference type="EMBL" id="EJT96738.1"/>
    </source>
</evidence>
<dbReference type="GO" id="GO:0003676">
    <property type="term" value="F:nucleic acid binding"/>
    <property type="evidence" value="ECO:0007669"/>
    <property type="project" value="InterPro"/>
</dbReference>
<evidence type="ECO:0000256" key="4">
    <source>
        <dbReference type="ARBA" id="ARBA00022839"/>
    </source>
</evidence>
<dbReference type="OMA" id="AFFHYRN"/>
<proteinExistence type="inferred from homology"/>
<keyword evidence="2" id="KW-0540">Nuclease</keyword>
<evidence type="ECO:0000313" key="7">
    <source>
        <dbReference type="Proteomes" id="UP000030653"/>
    </source>
</evidence>
<evidence type="ECO:0000256" key="2">
    <source>
        <dbReference type="ARBA" id="ARBA00022722"/>
    </source>
</evidence>
<dbReference type="GO" id="GO:0005739">
    <property type="term" value="C:mitochondrion"/>
    <property type="evidence" value="ECO:0007669"/>
    <property type="project" value="TreeGrafter"/>
</dbReference>
<reference evidence="6 7" key="1">
    <citation type="journal article" date="2012" name="Science">
        <title>The Paleozoic origin of enzymatic lignin decomposition reconstructed from 31 fungal genomes.</title>
        <authorList>
            <person name="Floudas D."/>
            <person name="Binder M."/>
            <person name="Riley R."/>
            <person name="Barry K."/>
            <person name="Blanchette R.A."/>
            <person name="Henrissat B."/>
            <person name="Martinez A.T."/>
            <person name="Otillar R."/>
            <person name="Spatafora J.W."/>
            <person name="Yadav J.S."/>
            <person name="Aerts A."/>
            <person name="Benoit I."/>
            <person name="Boyd A."/>
            <person name="Carlson A."/>
            <person name="Copeland A."/>
            <person name="Coutinho P.M."/>
            <person name="de Vries R.P."/>
            <person name="Ferreira P."/>
            <person name="Findley K."/>
            <person name="Foster B."/>
            <person name="Gaskell J."/>
            <person name="Glotzer D."/>
            <person name="Gorecki P."/>
            <person name="Heitman J."/>
            <person name="Hesse C."/>
            <person name="Hori C."/>
            <person name="Igarashi K."/>
            <person name="Jurgens J.A."/>
            <person name="Kallen N."/>
            <person name="Kersten P."/>
            <person name="Kohler A."/>
            <person name="Kuees U."/>
            <person name="Kumar T.K.A."/>
            <person name="Kuo A."/>
            <person name="LaButti K."/>
            <person name="Larrondo L.F."/>
            <person name="Lindquist E."/>
            <person name="Ling A."/>
            <person name="Lombard V."/>
            <person name="Lucas S."/>
            <person name="Lundell T."/>
            <person name="Martin R."/>
            <person name="McLaughlin D.J."/>
            <person name="Morgenstern I."/>
            <person name="Morin E."/>
            <person name="Murat C."/>
            <person name="Nagy L.G."/>
            <person name="Nolan M."/>
            <person name="Ohm R.A."/>
            <person name="Patyshakuliyeva A."/>
            <person name="Rokas A."/>
            <person name="Ruiz-Duenas F.J."/>
            <person name="Sabat G."/>
            <person name="Salamov A."/>
            <person name="Samejima M."/>
            <person name="Schmutz J."/>
            <person name="Slot J.C."/>
            <person name="St John F."/>
            <person name="Stenlid J."/>
            <person name="Sun H."/>
            <person name="Sun S."/>
            <person name="Syed K."/>
            <person name="Tsang A."/>
            <person name="Wiebenga A."/>
            <person name="Young D."/>
            <person name="Pisabarro A."/>
            <person name="Eastwood D.C."/>
            <person name="Martin F."/>
            <person name="Cullen D."/>
            <person name="Grigoriev I.V."/>
            <person name="Hibbett D.S."/>
        </authorList>
    </citation>
    <scope>NUCLEOTIDE SEQUENCE [LARGE SCALE GENOMIC DNA]</scope>
    <source>
        <strain evidence="6 7">DJM-731 SS1</strain>
    </source>
</reference>
<accession>M5FP24</accession>
<dbReference type="HOGENOM" id="CLU_064761_3_1_1"/>
<dbReference type="InterPro" id="IPR036397">
    <property type="entry name" value="RNaseH_sf"/>
</dbReference>
<dbReference type="InterPro" id="IPR012337">
    <property type="entry name" value="RNaseH-like_sf"/>
</dbReference>
<dbReference type="PANTHER" id="PTHR11046">
    <property type="entry name" value="OLIGORIBONUCLEASE, MITOCHONDRIAL"/>
    <property type="match status" value="1"/>
</dbReference>
<dbReference type="RefSeq" id="XP_040623636.1">
    <property type="nucleotide sequence ID" value="XM_040774212.1"/>
</dbReference>
<evidence type="ECO:0000259" key="5">
    <source>
        <dbReference type="SMART" id="SM00479"/>
    </source>
</evidence>
<dbReference type="Pfam" id="PF00929">
    <property type="entry name" value="RNase_T"/>
    <property type="match status" value="1"/>
</dbReference>
<evidence type="ECO:0000256" key="1">
    <source>
        <dbReference type="ARBA" id="ARBA00009921"/>
    </source>
</evidence>
<dbReference type="PANTHER" id="PTHR11046:SF0">
    <property type="entry name" value="OLIGORIBONUCLEASE, MITOCHONDRIAL"/>
    <property type="match status" value="1"/>
</dbReference>
<dbReference type="InterPro" id="IPR022894">
    <property type="entry name" value="Oligoribonuclease"/>
</dbReference>
<dbReference type="NCBIfam" id="NF003765">
    <property type="entry name" value="PRK05359.1"/>
    <property type="match status" value="1"/>
</dbReference>
<dbReference type="SUPFAM" id="SSF53098">
    <property type="entry name" value="Ribonuclease H-like"/>
    <property type="match status" value="1"/>
</dbReference>
<dbReference type="SMART" id="SM00479">
    <property type="entry name" value="EXOIII"/>
    <property type="match status" value="1"/>
</dbReference>
<dbReference type="GO" id="GO:0000175">
    <property type="term" value="F:3'-5'-RNA exonuclease activity"/>
    <property type="evidence" value="ECO:0007669"/>
    <property type="project" value="InterPro"/>
</dbReference>
<dbReference type="STRING" id="1858805.M5FP24"/>
<feature type="domain" description="Exonuclease" evidence="5">
    <location>
        <begin position="1"/>
        <end position="170"/>
    </location>
</feature>
<dbReference type="CDD" id="cd06135">
    <property type="entry name" value="Orn"/>
    <property type="match status" value="1"/>
</dbReference>
<sequence>MTGLDWTRDQILEIAMVVTNGNLDIVHDGFREVVRTEKSVLDRMGEWCTTHHTRSGLVDQCLSSSFPLQEIESLALSYLKHWVPYQGSAVLGGSSVHVDRAFLQMGMPRLCAWLHYRIVDVSSIKELCKRWYPQISTSANLDRKQPSHRALADIQGSISELKFYRQLIFRDPAEVRAPDGSL</sequence>
<dbReference type="Gene3D" id="3.30.420.10">
    <property type="entry name" value="Ribonuclease H-like superfamily/Ribonuclease H"/>
    <property type="match status" value="1"/>
</dbReference>
<keyword evidence="3" id="KW-0378">Hydrolase</keyword>
<dbReference type="AlphaFoldDB" id="M5FP24"/>
<gene>
    <name evidence="6" type="ORF">DACRYDRAFT_25555</name>
</gene>
<protein>
    <submittedName>
        <fullName evidence="6">Ribonuclease H-like protein</fullName>
    </submittedName>
</protein>
<dbReference type="OrthoDB" id="270189at2759"/>
<keyword evidence="7" id="KW-1185">Reference proteome</keyword>
<dbReference type="GeneID" id="63689274"/>
<comment type="similarity">
    <text evidence="1">Belongs to the oligoribonuclease family.</text>
</comment>
<dbReference type="EMBL" id="JH795881">
    <property type="protein sequence ID" value="EJT96738.1"/>
    <property type="molecule type" value="Genomic_DNA"/>
</dbReference>
<organism evidence="6 7">
    <name type="scientific">Dacryopinax primogenitus (strain DJM 731)</name>
    <name type="common">Brown rot fungus</name>
    <dbReference type="NCBI Taxonomy" id="1858805"/>
    <lineage>
        <taxon>Eukaryota</taxon>
        <taxon>Fungi</taxon>
        <taxon>Dikarya</taxon>
        <taxon>Basidiomycota</taxon>
        <taxon>Agaricomycotina</taxon>
        <taxon>Dacrymycetes</taxon>
        <taxon>Dacrymycetales</taxon>
        <taxon>Dacrymycetaceae</taxon>
        <taxon>Dacryopinax</taxon>
    </lineage>
</organism>
<dbReference type="InterPro" id="IPR013520">
    <property type="entry name" value="Ribonucl_H"/>
</dbReference>
<dbReference type="Proteomes" id="UP000030653">
    <property type="component" value="Unassembled WGS sequence"/>
</dbReference>